<dbReference type="EMBL" id="JXLG01000003">
    <property type="protein sequence ID" value="KJY62244.1"/>
    <property type="molecule type" value="Genomic_DNA"/>
</dbReference>
<gene>
    <name evidence="3" type="ORF">JF72_02280</name>
</gene>
<dbReference type="RefSeq" id="WP_046306059.1">
    <property type="nucleotide sequence ID" value="NZ_KQ033999.1"/>
</dbReference>
<dbReference type="InterPro" id="IPR029058">
    <property type="entry name" value="AB_hydrolase_fold"/>
</dbReference>
<protein>
    <submittedName>
        <fullName evidence="3">Putative esterase</fullName>
    </submittedName>
</protein>
<dbReference type="Gene3D" id="3.40.50.1820">
    <property type="entry name" value="alpha/beta hydrolase"/>
    <property type="match status" value="1"/>
</dbReference>
<name>A0A0F4LVB3_9LACO</name>
<reference evidence="3 4" key="1">
    <citation type="submission" date="2015-01" db="EMBL/GenBank/DDBJ databases">
        <title>Comparative genomics of the lactic acid bacteria isolated from the honey bee gut.</title>
        <authorList>
            <person name="Ellegaard K.M."/>
            <person name="Tamarit D."/>
            <person name="Javelind E."/>
            <person name="Olofsson T."/>
            <person name="Andersson S.G."/>
            <person name="Vasquez A."/>
        </authorList>
    </citation>
    <scope>NUCLEOTIDE SEQUENCE [LARGE SCALE GENOMIC DNA]</scope>
    <source>
        <strain evidence="3 4">Hma11</strain>
    </source>
</reference>
<keyword evidence="1" id="KW-0378">Hydrolase</keyword>
<comment type="caution">
    <text evidence="3">The sequence shown here is derived from an EMBL/GenBank/DDBJ whole genome shotgun (WGS) entry which is preliminary data.</text>
</comment>
<dbReference type="AlphaFoldDB" id="A0A0F4LVB3"/>
<evidence type="ECO:0000313" key="4">
    <source>
        <dbReference type="Proteomes" id="UP000033682"/>
    </source>
</evidence>
<dbReference type="Pfam" id="PF20434">
    <property type="entry name" value="BD-FAE"/>
    <property type="match status" value="1"/>
</dbReference>
<proteinExistence type="predicted"/>
<sequence length="262" mass="29305">MTEILTDIIFDEQKQLATDIYLPQGNAKTKILLFWHGGGWFRGDKSNLKELCLMAANRGFLVFAPNYSLAPQATFPAAHEDSTNFVKWLLNSKYVAEGTQISQIGVSSGGTLALLVAGKYGFPTVTWSAPVSFSNWMQDHPTVKPSPQAHKDFGTEDLNEINDSFYKYFTLTYAGSPKMSTLKLIDAASYDYHNLHQLLMINSTDELAPTKYLLAFTNYLASQNLGIELKLIPGKRHAMAYASEYIDFSLAYLENSLMNNQQ</sequence>
<accession>A0A0F4LVB3</accession>
<dbReference type="PANTHER" id="PTHR48081">
    <property type="entry name" value="AB HYDROLASE SUPERFAMILY PROTEIN C4A8.06C"/>
    <property type="match status" value="1"/>
</dbReference>
<dbReference type="GO" id="GO:0016787">
    <property type="term" value="F:hydrolase activity"/>
    <property type="evidence" value="ECO:0007669"/>
    <property type="project" value="UniProtKB-KW"/>
</dbReference>
<organism evidence="3 4">
    <name type="scientific">Lactobacillus apis</name>
    <dbReference type="NCBI Taxonomy" id="303541"/>
    <lineage>
        <taxon>Bacteria</taxon>
        <taxon>Bacillati</taxon>
        <taxon>Bacillota</taxon>
        <taxon>Bacilli</taxon>
        <taxon>Lactobacillales</taxon>
        <taxon>Lactobacillaceae</taxon>
        <taxon>Lactobacillus</taxon>
    </lineage>
</organism>
<dbReference type="SUPFAM" id="SSF53474">
    <property type="entry name" value="alpha/beta-Hydrolases"/>
    <property type="match status" value="1"/>
</dbReference>
<dbReference type="InterPro" id="IPR050300">
    <property type="entry name" value="GDXG_lipolytic_enzyme"/>
</dbReference>
<feature type="domain" description="BD-FAE-like" evidence="2">
    <location>
        <begin position="19"/>
        <end position="118"/>
    </location>
</feature>
<dbReference type="HOGENOM" id="CLU_012494_4_0_9"/>
<evidence type="ECO:0000256" key="1">
    <source>
        <dbReference type="ARBA" id="ARBA00022801"/>
    </source>
</evidence>
<evidence type="ECO:0000259" key="2">
    <source>
        <dbReference type="Pfam" id="PF20434"/>
    </source>
</evidence>
<dbReference type="STRING" id="303541.JF72_02280"/>
<dbReference type="Proteomes" id="UP000033682">
    <property type="component" value="Unassembled WGS sequence"/>
</dbReference>
<dbReference type="PATRIC" id="fig|303541.3.peg.372"/>
<evidence type="ECO:0000313" key="3">
    <source>
        <dbReference type="EMBL" id="KJY62244.1"/>
    </source>
</evidence>
<dbReference type="InterPro" id="IPR049492">
    <property type="entry name" value="BD-FAE-like_dom"/>
</dbReference>
<keyword evidence="4" id="KW-1185">Reference proteome</keyword>